<protein>
    <recommendedName>
        <fullName evidence="8">Riboflavin transporter</fullName>
    </recommendedName>
</protein>
<evidence type="ECO:0000256" key="6">
    <source>
        <dbReference type="ARBA" id="ARBA00022989"/>
    </source>
</evidence>
<dbReference type="InterPro" id="IPR024529">
    <property type="entry name" value="ECF_trnsprt_substrate-spec"/>
</dbReference>
<evidence type="ECO:0000256" key="8">
    <source>
        <dbReference type="PIRNR" id="PIRNR037778"/>
    </source>
</evidence>
<feature type="transmembrane region" description="Helical" evidence="9">
    <location>
        <begin position="43"/>
        <end position="66"/>
    </location>
</feature>
<dbReference type="PANTHER" id="PTHR38438">
    <property type="entry name" value="RIBOFLAVIN TRANSPORTER RIBU"/>
    <property type="match status" value="1"/>
</dbReference>
<keyword evidence="6 9" id="KW-1133">Transmembrane helix</keyword>
<comment type="function">
    <text evidence="8">Probably a riboflavin-binding protein that interacts with the energy-coupling factor (ECF) ABC-transporter complex.</text>
</comment>
<gene>
    <name evidence="10" type="ORF">F130042H8_31900</name>
</gene>
<feature type="transmembrane region" description="Helical" evidence="9">
    <location>
        <begin position="78"/>
        <end position="99"/>
    </location>
</feature>
<dbReference type="EMBL" id="BAABXL010000001">
    <property type="protein sequence ID" value="GAA6270130.1"/>
    <property type="molecule type" value="Genomic_DNA"/>
</dbReference>
<keyword evidence="5 9" id="KW-0812">Transmembrane</keyword>
<comment type="similarity">
    <text evidence="2 8">Belongs to the prokaryotic riboflavin transporter (P-RFT) (TC 2.A.87) family.</text>
</comment>
<keyword evidence="3 8" id="KW-0813">Transport</keyword>
<evidence type="ECO:0000256" key="7">
    <source>
        <dbReference type="ARBA" id="ARBA00023136"/>
    </source>
</evidence>
<evidence type="ECO:0000256" key="9">
    <source>
        <dbReference type="SAM" id="Phobius"/>
    </source>
</evidence>
<evidence type="ECO:0000256" key="3">
    <source>
        <dbReference type="ARBA" id="ARBA00022448"/>
    </source>
</evidence>
<evidence type="ECO:0000313" key="10">
    <source>
        <dbReference type="EMBL" id="GAA6270130.1"/>
    </source>
</evidence>
<comment type="subcellular location">
    <subcellularLocation>
        <location evidence="1">Cell membrane</location>
        <topology evidence="1">Multi-pass membrane protein</topology>
    </subcellularLocation>
</comment>
<evidence type="ECO:0000256" key="4">
    <source>
        <dbReference type="ARBA" id="ARBA00022475"/>
    </source>
</evidence>
<proteinExistence type="inferred from homology"/>
<reference evidence="10 11" key="1">
    <citation type="submission" date="2024-04" db="EMBL/GenBank/DDBJ databases">
        <title>Defined microbial consortia suppress multidrug-resistant proinflammatory Enterobacteriaceae via ecological control.</title>
        <authorList>
            <person name="Furuichi M."/>
            <person name="Kawaguchi T."/>
            <person name="Pust M."/>
            <person name="Yasuma K."/>
            <person name="Plichta D."/>
            <person name="Hasegawa N."/>
            <person name="Ohya T."/>
            <person name="Bhattarai S."/>
            <person name="Sasajima S."/>
            <person name="Aoto Y."/>
            <person name="Tuganbaev T."/>
            <person name="Yaginuma M."/>
            <person name="Ueda M."/>
            <person name="Okahashi N."/>
            <person name="Amafuji K."/>
            <person name="Kiridooshi Y."/>
            <person name="Sugita K."/>
            <person name="Strazar M."/>
            <person name="Skelly A."/>
            <person name="Suda W."/>
            <person name="Hattori M."/>
            <person name="Nakamoto N."/>
            <person name="Caballero S."/>
            <person name="Norman J."/>
            <person name="Olle B."/>
            <person name="Tanoue T."/>
            <person name="Arita M."/>
            <person name="Bucci V."/>
            <person name="Atarashi K."/>
            <person name="Xavier R."/>
            <person name="Honda K."/>
        </authorList>
    </citation>
    <scope>NUCLEOTIDE SEQUENCE [LARGE SCALE GENOMIC DNA]</scope>
    <source>
        <strain evidence="11">f13</strain>
    </source>
</reference>
<sequence length="202" mass="21165">MKLKTKQVVLMGMFGALAAVLMLFEVPLPFIAPSFYGLDISEVPVLVGTFAMGPVAGIVIEAVKILVKLLLKPSTTGFVGEFANFVIGCSLVVPAGLIYRRHKTKGSAVLAMAVGTILMAIAGAVLNALAMIPFYSHFMPLENILAAGAAIQPAVSSVWGLAIFCVAPFNLLKGAIVSLLTALVYKRISSLIHSADCEKCAA</sequence>
<dbReference type="Gene3D" id="1.10.1760.20">
    <property type="match status" value="1"/>
</dbReference>
<evidence type="ECO:0000256" key="5">
    <source>
        <dbReference type="ARBA" id="ARBA00022692"/>
    </source>
</evidence>
<feature type="transmembrane region" description="Helical" evidence="9">
    <location>
        <begin position="111"/>
        <end position="138"/>
    </location>
</feature>
<dbReference type="Pfam" id="PF12822">
    <property type="entry name" value="ECF_trnsprt"/>
    <property type="match status" value="1"/>
</dbReference>
<accession>A0ABQ0B1H1</accession>
<name>A0ABQ0B1H1_9FIRM</name>
<dbReference type="PANTHER" id="PTHR38438:SF1">
    <property type="entry name" value="RIBOFLAVIN TRANSPORTER RIBU"/>
    <property type="match status" value="1"/>
</dbReference>
<keyword evidence="4 8" id="KW-1003">Cell membrane</keyword>
<feature type="transmembrane region" description="Helical" evidence="9">
    <location>
        <begin position="158"/>
        <end position="185"/>
    </location>
</feature>
<evidence type="ECO:0000256" key="2">
    <source>
        <dbReference type="ARBA" id="ARBA00005540"/>
    </source>
</evidence>
<keyword evidence="7 8" id="KW-0472">Membrane</keyword>
<evidence type="ECO:0000313" key="11">
    <source>
        <dbReference type="Proteomes" id="UP001600894"/>
    </source>
</evidence>
<organism evidence="10 11">
    <name type="scientific">Enterocloster alcoholdehydrogenati</name>
    <dbReference type="NCBI Taxonomy" id="2547410"/>
    <lineage>
        <taxon>Bacteria</taxon>
        <taxon>Bacillati</taxon>
        <taxon>Bacillota</taxon>
        <taxon>Clostridia</taxon>
        <taxon>Lachnospirales</taxon>
        <taxon>Lachnospiraceae</taxon>
        <taxon>Enterocloster</taxon>
    </lineage>
</organism>
<dbReference type="RefSeq" id="WP_390470789.1">
    <property type="nucleotide sequence ID" value="NZ_BAABXL010000001.1"/>
</dbReference>
<dbReference type="InterPro" id="IPR025720">
    <property type="entry name" value="RibU"/>
</dbReference>
<dbReference type="Proteomes" id="UP001600894">
    <property type="component" value="Unassembled WGS sequence"/>
</dbReference>
<feature type="transmembrane region" description="Helical" evidence="9">
    <location>
        <begin position="12"/>
        <end position="31"/>
    </location>
</feature>
<comment type="caution">
    <text evidence="10">The sequence shown here is derived from an EMBL/GenBank/DDBJ whole genome shotgun (WGS) entry which is preliminary data.</text>
</comment>
<keyword evidence="11" id="KW-1185">Reference proteome</keyword>
<evidence type="ECO:0000256" key="1">
    <source>
        <dbReference type="ARBA" id="ARBA00004651"/>
    </source>
</evidence>
<dbReference type="PIRSF" id="PIRSF037778">
    <property type="entry name" value="UCP037778_transp_RibU"/>
    <property type="match status" value="1"/>
</dbReference>